<protein>
    <recommendedName>
        <fullName evidence="2">DUF6534 domain-containing protein</fullName>
    </recommendedName>
</protein>
<keyword evidence="1" id="KW-0472">Membrane</keyword>
<sequence length="317" mass="34480">MSSAVVPPEALPPPDLDNTLGAVSIGVLMATALFGCSIVQTHTYSRSSKDGAFMKYLVYVLWAISALHIAMIIHGLYFYTVSNYMTPQALARPTWSLSASTVIGNLGDDIVTGVFASRVWKFTGKKLPIVMTLIIAPTIVSFGSSLAITVITLRDTFTQFTHHSWLWYAAFCSRSLADITITISLCLMLKKRRTGMQRTDSMIRVLILYFINTCALTSAFSTSCIIAIATMPNNLVFVGLAVILPHLMVNSLLALLNSRQAVWERNRGGSLSVHLSRLPPSLAASTEVKSAKGSINQICVETTVTKSYDSFAAEQAI</sequence>
<feature type="domain" description="DUF6534" evidence="2">
    <location>
        <begin position="176"/>
        <end position="260"/>
    </location>
</feature>
<comment type="caution">
    <text evidence="3">The sequence shown here is derived from an EMBL/GenBank/DDBJ whole genome shotgun (WGS) entry which is preliminary data.</text>
</comment>
<feature type="transmembrane region" description="Helical" evidence="1">
    <location>
        <begin position="97"/>
        <end position="117"/>
    </location>
</feature>
<gene>
    <name evidence="3" type="ORF">EW026_g1617</name>
</gene>
<name>A0A4S4KRQ9_9APHY</name>
<dbReference type="PANTHER" id="PTHR40465:SF1">
    <property type="entry name" value="DUF6534 DOMAIN-CONTAINING PROTEIN"/>
    <property type="match status" value="1"/>
</dbReference>
<keyword evidence="4" id="KW-1185">Reference proteome</keyword>
<dbReference type="Proteomes" id="UP000309038">
    <property type="component" value="Unassembled WGS sequence"/>
</dbReference>
<keyword evidence="1" id="KW-0812">Transmembrane</keyword>
<keyword evidence="1" id="KW-1133">Transmembrane helix</keyword>
<feature type="transmembrane region" description="Helical" evidence="1">
    <location>
        <begin position="20"/>
        <end position="44"/>
    </location>
</feature>
<organism evidence="3 4">
    <name type="scientific">Hermanssonia centrifuga</name>
    <dbReference type="NCBI Taxonomy" id="98765"/>
    <lineage>
        <taxon>Eukaryota</taxon>
        <taxon>Fungi</taxon>
        <taxon>Dikarya</taxon>
        <taxon>Basidiomycota</taxon>
        <taxon>Agaricomycotina</taxon>
        <taxon>Agaricomycetes</taxon>
        <taxon>Polyporales</taxon>
        <taxon>Meruliaceae</taxon>
        <taxon>Hermanssonia</taxon>
    </lineage>
</organism>
<evidence type="ECO:0000313" key="3">
    <source>
        <dbReference type="EMBL" id="THH01017.1"/>
    </source>
</evidence>
<dbReference type="Pfam" id="PF20152">
    <property type="entry name" value="DUF6534"/>
    <property type="match status" value="1"/>
</dbReference>
<feature type="transmembrane region" description="Helical" evidence="1">
    <location>
        <begin position="165"/>
        <end position="189"/>
    </location>
</feature>
<feature type="transmembrane region" description="Helical" evidence="1">
    <location>
        <begin position="129"/>
        <end position="153"/>
    </location>
</feature>
<dbReference type="PANTHER" id="PTHR40465">
    <property type="entry name" value="CHROMOSOME 1, WHOLE GENOME SHOTGUN SEQUENCE"/>
    <property type="match status" value="1"/>
</dbReference>
<feature type="transmembrane region" description="Helical" evidence="1">
    <location>
        <begin position="201"/>
        <end position="229"/>
    </location>
</feature>
<feature type="transmembrane region" description="Helical" evidence="1">
    <location>
        <begin position="56"/>
        <end position="77"/>
    </location>
</feature>
<evidence type="ECO:0000256" key="1">
    <source>
        <dbReference type="SAM" id="Phobius"/>
    </source>
</evidence>
<evidence type="ECO:0000259" key="2">
    <source>
        <dbReference type="Pfam" id="PF20152"/>
    </source>
</evidence>
<dbReference type="AlphaFoldDB" id="A0A4S4KRQ9"/>
<dbReference type="InterPro" id="IPR045339">
    <property type="entry name" value="DUF6534"/>
</dbReference>
<feature type="transmembrane region" description="Helical" evidence="1">
    <location>
        <begin position="235"/>
        <end position="256"/>
    </location>
</feature>
<proteinExistence type="predicted"/>
<evidence type="ECO:0000313" key="4">
    <source>
        <dbReference type="Proteomes" id="UP000309038"/>
    </source>
</evidence>
<accession>A0A4S4KRQ9</accession>
<reference evidence="3 4" key="1">
    <citation type="submission" date="2019-02" db="EMBL/GenBank/DDBJ databases">
        <title>Genome sequencing of the rare red list fungi Phlebia centrifuga.</title>
        <authorList>
            <person name="Buettner E."/>
            <person name="Kellner H."/>
        </authorList>
    </citation>
    <scope>NUCLEOTIDE SEQUENCE [LARGE SCALE GENOMIC DNA]</scope>
    <source>
        <strain evidence="3 4">DSM 108282</strain>
    </source>
</reference>
<dbReference type="EMBL" id="SGPJ01000034">
    <property type="protein sequence ID" value="THH01017.1"/>
    <property type="molecule type" value="Genomic_DNA"/>
</dbReference>